<dbReference type="InterPro" id="IPR036515">
    <property type="entry name" value="Transposase_17_sf"/>
</dbReference>
<dbReference type="PANTHER" id="PTHR36966:SF1">
    <property type="entry name" value="REP-ASSOCIATED TYROSINE TRANSPOSASE"/>
    <property type="match status" value="1"/>
</dbReference>
<dbReference type="RefSeq" id="WP_394160808.1">
    <property type="nucleotide sequence ID" value="NZ_JBHGCJ010000001.1"/>
</dbReference>
<organism evidence="2 3">
    <name type="scientific">Stenotrophomonas nematodicola</name>
    <dbReference type="NCBI Taxonomy" id="2656746"/>
    <lineage>
        <taxon>Bacteria</taxon>
        <taxon>Pseudomonadati</taxon>
        <taxon>Pseudomonadota</taxon>
        <taxon>Gammaproteobacteria</taxon>
        <taxon>Lysobacterales</taxon>
        <taxon>Lysobacteraceae</taxon>
        <taxon>Stenotrophomonas</taxon>
    </lineage>
</organism>
<accession>A0ABW7CS73</accession>
<feature type="domain" description="Transposase IS200-like" evidence="1">
    <location>
        <begin position="1"/>
        <end position="108"/>
    </location>
</feature>
<proteinExistence type="predicted"/>
<comment type="caution">
    <text evidence="2">The sequence shown here is derived from an EMBL/GenBank/DDBJ whole genome shotgun (WGS) entry which is preliminary data.</text>
</comment>
<name>A0ABW7CS73_9GAMM</name>
<evidence type="ECO:0000259" key="1">
    <source>
        <dbReference type="SMART" id="SM01321"/>
    </source>
</evidence>
<dbReference type="InterPro" id="IPR052715">
    <property type="entry name" value="RAYT_transposase"/>
</dbReference>
<dbReference type="InterPro" id="IPR002686">
    <property type="entry name" value="Transposase_17"/>
</dbReference>
<keyword evidence="3" id="KW-1185">Reference proteome</keyword>
<gene>
    <name evidence="2" type="ORF">ACEU0G_001276</name>
</gene>
<evidence type="ECO:0000313" key="3">
    <source>
        <dbReference type="Proteomes" id="UP001605261"/>
    </source>
</evidence>
<dbReference type="NCBIfam" id="NF047646">
    <property type="entry name" value="REP_Tyr_transpos"/>
    <property type="match status" value="1"/>
</dbReference>
<dbReference type="SUPFAM" id="SSF143422">
    <property type="entry name" value="Transposase IS200-like"/>
    <property type="match status" value="1"/>
</dbReference>
<dbReference type="SMART" id="SM01321">
    <property type="entry name" value="Y1_Tnp"/>
    <property type="match status" value="1"/>
</dbReference>
<protein>
    <submittedName>
        <fullName evidence="2">Transposase</fullName>
    </submittedName>
</protein>
<sequence>MTLVVAGRCRLFLDPGNVALVVESLRYAERNGYSRSTAWVVMPDHVHWLMELRRGSLASCMGLLKSRSARLLNLRLGRQGQLWQHGYHDHALRDDESLVHAARYVMANPIRAGLSSAIGEYPHAWSRWP</sequence>
<dbReference type="Gene3D" id="3.30.70.1290">
    <property type="entry name" value="Transposase IS200-like"/>
    <property type="match status" value="1"/>
</dbReference>
<dbReference type="Pfam" id="PF01797">
    <property type="entry name" value="Y1_Tnp"/>
    <property type="match status" value="1"/>
</dbReference>
<dbReference type="Proteomes" id="UP001605261">
    <property type="component" value="Unassembled WGS sequence"/>
</dbReference>
<dbReference type="EMBL" id="JBHGCJ010000001">
    <property type="protein sequence ID" value="MFG6107807.1"/>
    <property type="molecule type" value="Genomic_DNA"/>
</dbReference>
<reference evidence="2 3" key="1">
    <citation type="submission" date="2024-09" db="EMBL/GenBank/DDBJ databases">
        <authorList>
            <consortium name="All-Russian atlas of soil microorganisms"/>
            <consortium name="as a basis for the search for new antimicrobial producers and enzymes with unique properties"/>
            <person name="Sokolova E.A."/>
            <person name="Voronina E.N."/>
        </authorList>
    </citation>
    <scope>NUCLEOTIDE SEQUENCE [LARGE SCALE GENOMIC DNA]</scope>
    <source>
        <strain evidence="2 3">AF-22b-331.1</strain>
    </source>
</reference>
<evidence type="ECO:0000313" key="2">
    <source>
        <dbReference type="EMBL" id="MFG6107807.1"/>
    </source>
</evidence>
<dbReference type="PANTHER" id="PTHR36966">
    <property type="entry name" value="REP-ASSOCIATED TYROSINE TRANSPOSASE"/>
    <property type="match status" value="1"/>
</dbReference>